<dbReference type="Proteomes" id="UP001057375">
    <property type="component" value="Unassembled WGS sequence"/>
</dbReference>
<dbReference type="GO" id="GO:0016787">
    <property type="term" value="F:hydrolase activity"/>
    <property type="evidence" value="ECO:0007669"/>
    <property type="project" value="UniProtKB-KW"/>
</dbReference>
<dbReference type="InterPro" id="IPR036412">
    <property type="entry name" value="HAD-like_sf"/>
</dbReference>
<dbReference type="PANTHER" id="PTHR10000:SF25">
    <property type="entry name" value="PHOSPHATASE YKRA-RELATED"/>
    <property type="match status" value="1"/>
</dbReference>
<dbReference type="InterPro" id="IPR023214">
    <property type="entry name" value="HAD_sf"/>
</dbReference>
<dbReference type="PANTHER" id="PTHR10000">
    <property type="entry name" value="PHOSPHOSERINE PHOSPHATASE"/>
    <property type="match status" value="1"/>
</dbReference>
<accession>A0ABQ5KNF4</accession>
<dbReference type="SUPFAM" id="SSF56784">
    <property type="entry name" value="HAD-like"/>
    <property type="match status" value="1"/>
</dbReference>
<feature type="non-terminal residue" evidence="1">
    <location>
        <position position="1"/>
    </location>
</feature>
<dbReference type="EMBL" id="BQXS01010668">
    <property type="protein sequence ID" value="GKT34050.1"/>
    <property type="molecule type" value="Genomic_DNA"/>
</dbReference>
<keyword evidence="2" id="KW-1185">Reference proteome</keyword>
<comment type="caution">
    <text evidence="1">The sequence shown here is derived from an EMBL/GenBank/DDBJ whole genome shotgun (WGS) entry which is preliminary data.</text>
</comment>
<evidence type="ECO:0000313" key="2">
    <source>
        <dbReference type="Proteomes" id="UP001057375"/>
    </source>
</evidence>
<evidence type="ECO:0000313" key="1">
    <source>
        <dbReference type="EMBL" id="GKT34050.1"/>
    </source>
</evidence>
<protein>
    <submittedName>
        <fullName evidence="1">HAD-superfamily hydrolase, subfamily IIB like protein</fullName>
    </submittedName>
</protein>
<dbReference type="Gene3D" id="3.40.50.1000">
    <property type="entry name" value="HAD superfamily/HAD-like"/>
    <property type="match status" value="1"/>
</dbReference>
<feature type="non-terminal residue" evidence="1">
    <location>
        <position position="219"/>
    </location>
</feature>
<proteinExistence type="predicted"/>
<dbReference type="NCBIfam" id="TIGR01484">
    <property type="entry name" value="HAD-SF-IIB"/>
    <property type="match status" value="1"/>
</dbReference>
<dbReference type="Gene3D" id="3.30.1240.10">
    <property type="match status" value="1"/>
</dbReference>
<reference evidence="1" key="1">
    <citation type="submission" date="2022-03" db="EMBL/GenBank/DDBJ databases">
        <title>Draft genome sequence of Aduncisulcus paluster, a free-living microaerophilic Fornicata.</title>
        <authorList>
            <person name="Yuyama I."/>
            <person name="Kume K."/>
            <person name="Tamura T."/>
            <person name="Inagaki Y."/>
            <person name="Hashimoto T."/>
        </authorList>
    </citation>
    <scope>NUCLEOTIDE SEQUENCE</scope>
    <source>
        <strain evidence="1">NY0171</strain>
    </source>
</reference>
<name>A0ABQ5KNF4_9EUKA</name>
<sequence length="219" mass="24586">YIFIDIDGTLLNSEGKVPESATQAILKAQENGHKVFVNTGRSKSGMPTHVSEMPFDGFVYSAGTVIEIDKEQIFFDAMSADEIKNLQVLVEDSGLGYSLEGYQRSFYDDKSEKIFDSLNFMDSKPGTLLHLNHFDHSRDHINKLALFSYHMHAYDVLRNQLPEHLSLIVHDKTIHGLYLAEIIKKTSNKATGVQKVLEHFGGDKADTICFGDSPNDLDM</sequence>
<dbReference type="Pfam" id="PF08282">
    <property type="entry name" value="Hydrolase_3"/>
    <property type="match status" value="1"/>
</dbReference>
<organism evidence="1 2">
    <name type="scientific">Aduncisulcus paluster</name>
    <dbReference type="NCBI Taxonomy" id="2918883"/>
    <lineage>
        <taxon>Eukaryota</taxon>
        <taxon>Metamonada</taxon>
        <taxon>Carpediemonas-like organisms</taxon>
        <taxon>Aduncisulcus</taxon>
    </lineage>
</organism>
<dbReference type="InterPro" id="IPR006379">
    <property type="entry name" value="HAD-SF_hydro_IIB"/>
</dbReference>
<gene>
    <name evidence="1" type="ORF">ADUPG1_007593</name>
</gene>
<keyword evidence="1" id="KW-0378">Hydrolase</keyword>